<keyword evidence="4 5" id="KW-0720">Serine protease</keyword>
<keyword evidence="8" id="KW-0732">Signal</keyword>
<name>A0ABT8TWQ7_9ACTN</name>
<dbReference type="PROSITE" id="PS00136">
    <property type="entry name" value="SUBTILASE_ASP"/>
    <property type="match status" value="1"/>
</dbReference>
<comment type="similarity">
    <text evidence="1 5 6">Belongs to the peptidase S8 family.</text>
</comment>
<dbReference type="Gene3D" id="3.40.50.200">
    <property type="entry name" value="Peptidase S8/S53 domain"/>
    <property type="match status" value="1"/>
</dbReference>
<comment type="caution">
    <text evidence="10">The sequence shown here is derived from an EMBL/GenBank/DDBJ whole genome shotgun (WGS) entry which is preliminary data.</text>
</comment>
<evidence type="ECO:0000313" key="10">
    <source>
        <dbReference type="EMBL" id="MDO3397845.1"/>
    </source>
</evidence>
<dbReference type="PANTHER" id="PTHR43806">
    <property type="entry name" value="PEPTIDASE S8"/>
    <property type="match status" value="1"/>
</dbReference>
<feature type="active site" description="Charge relay system" evidence="5">
    <location>
        <position position="388"/>
    </location>
</feature>
<evidence type="ECO:0000256" key="8">
    <source>
        <dbReference type="SAM" id="SignalP"/>
    </source>
</evidence>
<keyword evidence="3 5" id="KW-0378">Hydrolase</keyword>
<dbReference type="PROSITE" id="PS00138">
    <property type="entry name" value="SUBTILASE_SER"/>
    <property type="match status" value="1"/>
</dbReference>
<proteinExistence type="inferred from homology"/>
<feature type="region of interest" description="Disordered" evidence="7">
    <location>
        <begin position="37"/>
        <end position="68"/>
    </location>
</feature>
<sequence>MTSNHPLRRSTAAALAVALWATGAAVLPPASTASEAPAGAAAVTAQQSPSARDDDDDDDDGRPGTDIVVKLDPATGYTADDLTRDFPVTLEDDVLASRQIYLYRPTDPETREDDDDAEDLAKDIEKHQGVLFAELDAHTLLADDRYHSWPAGTPTKVKARTRQFERQPMAKQFKLKRVHRISTGEGVRVAVLDTGVAGRHPVLRGRLRHGYDYVEDDSRPRDREQGLDRNANGVVDEAYGHGTFVAGLVALVAPDARIIPMRVLDSDGAGSIYLVAQAIWDATDAGADVINLSLGTSEKVGSDLLDLALAHAHDEGVEVVAAAGNSARDQQAYPAANKDVLAVTSVEVGRDSVSKFANWGGWVDVAAPAGRVLGPVPARGFARWAGTSMAAPQVSGQLALLIAAGAGRDEGEKATVETARDFPDDERKRIKHGTVDLLSSLRYHLARQG</sequence>
<accession>A0ABT8TWQ7</accession>
<dbReference type="Proteomes" id="UP001168363">
    <property type="component" value="Unassembled WGS sequence"/>
</dbReference>
<evidence type="ECO:0000256" key="2">
    <source>
        <dbReference type="ARBA" id="ARBA00022670"/>
    </source>
</evidence>
<organism evidence="10 11">
    <name type="scientific">Nocardioides cremeus</name>
    <dbReference type="NCBI Taxonomy" id="3058044"/>
    <lineage>
        <taxon>Bacteria</taxon>
        <taxon>Bacillati</taxon>
        <taxon>Actinomycetota</taxon>
        <taxon>Actinomycetes</taxon>
        <taxon>Propionibacteriales</taxon>
        <taxon>Nocardioidaceae</taxon>
        <taxon>Nocardioides</taxon>
    </lineage>
</organism>
<evidence type="ECO:0000259" key="9">
    <source>
        <dbReference type="Pfam" id="PF00082"/>
    </source>
</evidence>
<feature type="chain" id="PRO_5045290395" evidence="8">
    <location>
        <begin position="34"/>
        <end position="449"/>
    </location>
</feature>
<dbReference type="PANTHER" id="PTHR43806:SF11">
    <property type="entry name" value="CEREVISIN-RELATED"/>
    <property type="match status" value="1"/>
</dbReference>
<dbReference type="RefSeq" id="WP_302710070.1">
    <property type="nucleotide sequence ID" value="NZ_JAULSC010000029.1"/>
</dbReference>
<dbReference type="SUPFAM" id="SSF52743">
    <property type="entry name" value="Subtilisin-like"/>
    <property type="match status" value="1"/>
</dbReference>
<dbReference type="EMBL" id="JAULSC010000029">
    <property type="protein sequence ID" value="MDO3397845.1"/>
    <property type="molecule type" value="Genomic_DNA"/>
</dbReference>
<evidence type="ECO:0000256" key="3">
    <source>
        <dbReference type="ARBA" id="ARBA00022801"/>
    </source>
</evidence>
<feature type="signal peptide" evidence="8">
    <location>
        <begin position="1"/>
        <end position="33"/>
    </location>
</feature>
<evidence type="ECO:0000256" key="6">
    <source>
        <dbReference type="RuleBase" id="RU003355"/>
    </source>
</evidence>
<dbReference type="PRINTS" id="PR00723">
    <property type="entry name" value="SUBTILISIN"/>
</dbReference>
<protein>
    <submittedName>
        <fullName evidence="10">S8 family serine peptidase</fullName>
    </submittedName>
</protein>
<evidence type="ECO:0000256" key="1">
    <source>
        <dbReference type="ARBA" id="ARBA00011073"/>
    </source>
</evidence>
<keyword evidence="2 5" id="KW-0645">Protease</keyword>
<dbReference type="InterPro" id="IPR036852">
    <property type="entry name" value="Peptidase_S8/S53_dom_sf"/>
</dbReference>
<evidence type="ECO:0000256" key="4">
    <source>
        <dbReference type="ARBA" id="ARBA00022825"/>
    </source>
</evidence>
<dbReference type="PROSITE" id="PS51892">
    <property type="entry name" value="SUBTILASE"/>
    <property type="match status" value="1"/>
</dbReference>
<dbReference type="InterPro" id="IPR023828">
    <property type="entry name" value="Peptidase_S8_Ser-AS"/>
</dbReference>
<reference evidence="10" key="1">
    <citation type="submission" date="2023-06" db="EMBL/GenBank/DDBJ databases">
        <title>Genome sequence of Nocardioides sp. SOB44.</title>
        <authorList>
            <person name="Zhang G."/>
        </authorList>
    </citation>
    <scope>NUCLEOTIDE SEQUENCE</scope>
    <source>
        <strain evidence="10">SOB44</strain>
    </source>
</reference>
<dbReference type="InterPro" id="IPR015500">
    <property type="entry name" value="Peptidase_S8_subtilisin-rel"/>
</dbReference>
<dbReference type="InterPro" id="IPR050131">
    <property type="entry name" value="Peptidase_S8_subtilisin-like"/>
</dbReference>
<feature type="compositionally biased region" description="Low complexity" evidence="7">
    <location>
        <begin position="37"/>
        <end position="49"/>
    </location>
</feature>
<feature type="active site" description="Charge relay system" evidence="5">
    <location>
        <position position="241"/>
    </location>
</feature>
<feature type="domain" description="Peptidase S8/S53" evidence="9">
    <location>
        <begin position="184"/>
        <end position="406"/>
    </location>
</feature>
<feature type="active site" description="Charge relay system" evidence="5">
    <location>
        <position position="193"/>
    </location>
</feature>
<evidence type="ECO:0000256" key="7">
    <source>
        <dbReference type="SAM" id="MobiDB-lite"/>
    </source>
</evidence>
<evidence type="ECO:0000313" key="11">
    <source>
        <dbReference type="Proteomes" id="UP001168363"/>
    </source>
</evidence>
<dbReference type="Pfam" id="PF00082">
    <property type="entry name" value="Peptidase_S8"/>
    <property type="match status" value="1"/>
</dbReference>
<dbReference type="InterPro" id="IPR023827">
    <property type="entry name" value="Peptidase_S8_Asp-AS"/>
</dbReference>
<dbReference type="InterPro" id="IPR000209">
    <property type="entry name" value="Peptidase_S8/S53_dom"/>
</dbReference>
<keyword evidence="11" id="KW-1185">Reference proteome</keyword>
<evidence type="ECO:0000256" key="5">
    <source>
        <dbReference type="PROSITE-ProRule" id="PRU01240"/>
    </source>
</evidence>
<gene>
    <name evidence="10" type="ORF">QWJ41_19120</name>
</gene>